<dbReference type="GO" id="GO:0005737">
    <property type="term" value="C:cytoplasm"/>
    <property type="evidence" value="ECO:0007669"/>
    <property type="project" value="TreeGrafter"/>
</dbReference>
<dbReference type="InterPro" id="IPR005654">
    <property type="entry name" value="ATPase_AFG1-like"/>
</dbReference>
<dbReference type="GO" id="GO:0051301">
    <property type="term" value="P:cell division"/>
    <property type="evidence" value="ECO:0007669"/>
    <property type="project" value="TreeGrafter"/>
</dbReference>
<dbReference type="GO" id="GO:0032153">
    <property type="term" value="C:cell division site"/>
    <property type="evidence" value="ECO:0007669"/>
    <property type="project" value="TreeGrafter"/>
</dbReference>
<evidence type="ECO:0000313" key="4">
    <source>
        <dbReference type="Proteomes" id="UP000032749"/>
    </source>
</evidence>
<evidence type="ECO:0000313" key="3">
    <source>
        <dbReference type="EMBL" id="CCK74935.1"/>
    </source>
</evidence>
<sequence>MTTLISPLQHYKNLIAQGQMTFDESQQQALIALDQLHQQIIKNQSPVLGLYLWGKVGRGKTCLMDSFVDSFAKDVCLRQHFHHFMQDVHSQLTKLSGCKDPLKEIAKQLKSRYQILCFDEFFVNDIGDAMLLGRLIMFLFEQNVVVVATSNCEPSELYKNGLQRANFLPAINTIYKHMQVVEFTGTKDHRERILHTLKNYFVINESGNDRCNDRTDEYADDCAGNIALIKEVFYRYNLNTKISEKVFIKPSKQCPKECPKESTSLDVLGREINYLAIHEKTIVFDFKELCLGPRSHFDYIELAKKFNTLFLINVPVLGGEMYERIKARGTEDGSVGSGKTGEREVMLAPMDDGARRFIALIDELYDQQVVLFLTCYVPLEKLYTQGSLAFQFERARSRLIEMGSEEYINRC</sequence>
<dbReference type="SUPFAM" id="SSF52540">
    <property type="entry name" value="P-loop containing nucleoside triphosphate hydrolases"/>
    <property type="match status" value="1"/>
</dbReference>
<dbReference type="STRING" id="698738.OLEAN_C07590"/>
<dbReference type="PATRIC" id="fig|698738.3.peg.786"/>
<reference evidence="3 4" key="1">
    <citation type="journal article" date="2013" name="Nat. Commun.">
        <title>Genome sequence and functional genomic analysis of the oil-degrading bacterium Oleispira antarctica.</title>
        <authorList>
            <person name="Kube M."/>
            <person name="Chernikova T.N."/>
            <person name="Al-Ramahi Y."/>
            <person name="Beloqui A."/>
            <person name="Lopez-Cortez N."/>
            <person name="Guazzaroni M.E."/>
            <person name="Heipieper H.J."/>
            <person name="Klages S."/>
            <person name="Kotsyurbenko O.R."/>
            <person name="Langer I."/>
            <person name="Nechitaylo T.Y."/>
            <person name="Lunsdorf H."/>
            <person name="Fernandez M."/>
            <person name="Juarez S."/>
            <person name="Ciordia S."/>
            <person name="Singer A."/>
            <person name="Kagan O."/>
            <person name="Egorova O."/>
            <person name="Petit P.A."/>
            <person name="Stogios P."/>
            <person name="Kim Y."/>
            <person name="Tchigvintsev A."/>
            <person name="Flick R."/>
            <person name="Denaro R."/>
            <person name="Genovese M."/>
            <person name="Albar J.P."/>
            <person name="Reva O.N."/>
            <person name="Martinez-Gomariz M."/>
            <person name="Tran H."/>
            <person name="Ferrer M."/>
            <person name="Savchenko A."/>
            <person name="Yakunin A.F."/>
            <person name="Yakimov M.M."/>
            <person name="Golyshina O.V."/>
            <person name="Reinhardt R."/>
            <person name="Golyshin P.N."/>
        </authorList>
    </citation>
    <scope>NUCLEOTIDE SEQUENCE [LARGE SCALE GENOMIC DNA]</scope>
</reference>
<dbReference type="NCBIfam" id="NF040713">
    <property type="entry name" value="ZapE"/>
    <property type="match status" value="2"/>
</dbReference>
<protein>
    <submittedName>
        <fullName evidence="3">AFG1-family ATPase</fullName>
    </submittedName>
</protein>
<dbReference type="InterPro" id="IPR027417">
    <property type="entry name" value="P-loop_NTPase"/>
</dbReference>
<dbReference type="PANTHER" id="PTHR12169:SF6">
    <property type="entry name" value="AFG1-LIKE ATPASE"/>
    <property type="match status" value="1"/>
</dbReference>
<accession>R4YKS2</accession>
<dbReference type="OrthoDB" id="9774491at2"/>
<name>R4YKS2_OLEAN</name>
<dbReference type="GO" id="GO:0005524">
    <property type="term" value="F:ATP binding"/>
    <property type="evidence" value="ECO:0007669"/>
    <property type="project" value="UniProtKB-KW"/>
</dbReference>
<gene>
    <name evidence="3" type="ORF">OLEAN_C07590</name>
</gene>
<dbReference type="Proteomes" id="UP000032749">
    <property type="component" value="Chromosome"/>
</dbReference>
<dbReference type="AlphaFoldDB" id="R4YKS2"/>
<dbReference type="PANTHER" id="PTHR12169">
    <property type="entry name" value="ATPASE N2B"/>
    <property type="match status" value="1"/>
</dbReference>
<proteinExistence type="predicted"/>
<evidence type="ECO:0000256" key="1">
    <source>
        <dbReference type="ARBA" id="ARBA00022741"/>
    </source>
</evidence>
<dbReference type="Pfam" id="PF03969">
    <property type="entry name" value="AFG1_ATPase"/>
    <property type="match status" value="3"/>
</dbReference>
<dbReference type="HOGENOM" id="CLU_008681_0_4_6"/>
<organism evidence="3 4">
    <name type="scientific">Oleispira antarctica RB-8</name>
    <dbReference type="NCBI Taxonomy" id="698738"/>
    <lineage>
        <taxon>Bacteria</taxon>
        <taxon>Pseudomonadati</taxon>
        <taxon>Pseudomonadota</taxon>
        <taxon>Gammaproteobacteria</taxon>
        <taxon>Oceanospirillales</taxon>
        <taxon>Oceanospirillaceae</taxon>
        <taxon>Oleispira</taxon>
    </lineage>
</organism>
<keyword evidence="2" id="KW-0067">ATP-binding</keyword>
<dbReference type="EMBL" id="FO203512">
    <property type="protein sequence ID" value="CCK74935.1"/>
    <property type="molecule type" value="Genomic_DNA"/>
</dbReference>
<dbReference type="KEGG" id="oai:OLEAN_C07590"/>
<evidence type="ECO:0000256" key="2">
    <source>
        <dbReference type="ARBA" id="ARBA00022840"/>
    </source>
</evidence>
<dbReference type="GO" id="GO:0016887">
    <property type="term" value="F:ATP hydrolysis activity"/>
    <property type="evidence" value="ECO:0007669"/>
    <property type="project" value="InterPro"/>
</dbReference>
<dbReference type="Gene3D" id="3.40.50.300">
    <property type="entry name" value="P-loop containing nucleotide triphosphate hydrolases"/>
    <property type="match status" value="1"/>
</dbReference>
<keyword evidence="1" id="KW-0547">Nucleotide-binding</keyword>
<keyword evidence="4" id="KW-1185">Reference proteome</keyword>